<evidence type="ECO:0000313" key="2">
    <source>
        <dbReference type="EMBL" id="OHA40284.1"/>
    </source>
</evidence>
<accession>A0A1G2NW54</accession>
<evidence type="ECO:0008006" key="4">
    <source>
        <dbReference type="Google" id="ProtNLM"/>
    </source>
</evidence>
<dbReference type="Pfam" id="PF09997">
    <property type="entry name" value="DUF2238"/>
    <property type="match status" value="1"/>
</dbReference>
<reference evidence="2 3" key="1">
    <citation type="journal article" date="2016" name="Nat. Commun.">
        <title>Thousands of microbial genomes shed light on interconnected biogeochemical processes in an aquifer system.</title>
        <authorList>
            <person name="Anantharaman K."/>
            <person name="Brown C.T."/>
            <person name="Hug L.A."/>
            <person name="Sharon I."/>
            <person name="Castelle C.J."/>
            <person name="Probst A.J."/>
            <person name="Thomas B.C."/>
            <person name="Singh A."/>
            <person name="Wilkins M.J."/>
            <person name="Karaoz U."/>
            <person name="Brodie E.L."/>
            <person name="Williams K.H."/>
            <person name="Hubbard S.S."/>
            <person name="Banfield J.F."/>
        </authorList>
    </citation>
    <scope>NUCLEOTIDE SEQUENCE [LARGE SCALE GENOMIC DNA]</scope>
</reference>
<feature type="transmembrane region" description="Helical" evidence="1">
    <location>
        <begin position="15"/>
        <end position="32"/>
    </location>
</feature>
<dbReference type="Proteomes" id="UP000176429">
    <property type="component" value="Unassembled WGS sequence"/>
</dbReference>
<proteinExistence type="predicted"/>
<evidence type="ECO:0000313" key="3">
    <source>
        <dbReference type="Proteomes" id="UP000176429"/>
    </source>
</evidence>
<dbReference type="EMBL" id="MHSH01000053">
    <property type="protein sequence ID" value="OHA40284.1"/>
    <property type="molecule type" value="Genomic_DNA"/>
</dbReference>
<keyword evidence="1" id="KW-1133">Transmembrane helix</keyword>
<name>A0A1G2NW54_9BACT</name>
<dbReference type="InterPro" id="IPR014509">
    <property type="entry name" value="YjdF-like"/>
</dbReference>
<gene>
    <name evidence="2" type="ORF">A3H68_00810</name>
</gene>
<keyword evidence="1" id="KW-0812">Transmembrane</keyword>
<comment type="caution">
    <text evidence="2">The sequence shown here is derived from an EMBL/GenBank/DDBJ whole genome shotgun (WGS) entry which is preliminary data.</text>
</comment>
<feature type="transmembrane region" description="Helical" evidence="1">
    <location>
        <begin position="185"/>
        <end position="206"/>
    </location>
</feature>
<evidence type="ECO:0000256" key="1">
    <source>
        <dbReference type="SAM" id="Phobius"/>
    </source>
</evidence>
<keyword evidence="1" id="KW-0472">Membrane</keyword>
<feature type="transmembrane region" description="Helical" evidence="1">
    <location>
        <begin position="44"/>
        <end position="61"/>
    </location>
</feature>
<dbReference type="AlphaFoldDB" id="A0A1G2NW54"/>
<protein>
    <recommendedName>
        <fullName evidence="4">DUF2238 domain-containing protein</fullName>
    </recommendedName>
</protein>
<sequence>MVLLWDRASKSKNKFATILFCVFVFNWVVLAFNVRFYDDWKMENWLTVPFVILIYITHRWFRLSNASYGLIFAYMMMHIFGSHYTYAEVPFGFWMQETFEMARNHYDRIVHFSFGFLLAYPLREMTIRISDAKGFWAFWFPVEFVLAFSAIYELMEWAVAVVFGGDLGIAYLGTQGDIWDAQKDILNAGVGAMIAMFVVFLIVWYYRRREFWNEFWNSLRVKNKKALGEEALREFESER</sequence>
<organism evidence="2 3">
    <name type="scientific">Candidatus Taylorbacteria bacterium RIFCSPLOWO2_02_FULL_46_40</name>
    <dbReference type="NCBI Taxonomy" id="1802329"/>
    <lineage>
        <taxon>Bacteria</taxon>
        <taxon>Candidatus Tayloriibacteriota</taxon>
    </lineage>
</organism>
<feature type="transmembrane region" description="Helical" evidence="1">
    <location>
        <begin position="68"/>
        <end position="86"/>
    </location>
</feature>
<feature type="transmembrane region" description="Helical" evidence="1">
    <location>
        <begin position="134"/>
        <end position="151"/>
    </location>
</feature>